<dbReference type="SMART" id="SM00487">
    <property type="entry name" value="DEXDc"/>
    <property type="match status" value="1"/>
</dbReference>
<keyword evidence="2" id="KW-0547">Nucleotide-binding</keyword>
<dbReference type="GO" id="GO:0004386">
    <property type="term" value="F:helicase activity"/>
    <property type="evidence" value="ECO:0007669"/>
    <property type="project" value="UniProtKB-KW"/>
</dbReference>
<keyword evidence="2" id="KW-0378">Hydrolase</keyword>
<dbReference type="GO" id="GO:0016887">
    <property type="term" value="F:ATP hydrolysis activity"/>
    <property type="evidence" value="ECO:0007669"/>
    <property type="project" value="TreeGrafter"/>
</dbReference>
<dbReference type="InterPro" id="IPR052511">
    <property type="entry name" value="ATP-dep_Helicase"/>
</dbReference>
<organism evidence="2 3">
    <name type="scientific">Tectimicrobiota bacterium</name>
    <dbReference type="NCBI Taxonomy" id="2528274"/>
    <lineage>
        <taxon>Bacteria</taxon>
        <taxon>Pseudomonadati</taxon>
        <taxon>Nitrospinota/Tectimicrobiota group</taxon>
        <taxon>Candidatus Tectimicrobiota</taxon>
    </lineage>
</organism>
<keyword evidence="2" id="KW-0347">Helicase</keyword>
<evidence type="ECO:0000313" key="2">
    <source>
        <dbReference type="EMBL" id="MBI2875917.1"/>
    </source>
</evidence>
<dbReference type="GO" id="GO:0005524">
    <property type="term" value="F:ATP binding"/>
    <property type="evidence" value="ECO:0007669"/>
    <property type="project" value="InterPro"/>
</dbReference>
<dbReference type="PANTHER" id="PTHR47962:SF5">
    <property type="entry name" value="ATP-DEPENDENT HELICASE LHR-RELATED"/>
    <property type="match status" value="1"/>
</dbReference>
<dbReference type="GO" id="GO:0003677">
    <property type="term" value="F:DNA binding"/>
    <property type="evidence" value="ECO:0007669"/>
    <property type="project" value="TreeGrafter"/>
</dbReference>
<dbReference type="Pfam" id="PF00270">
    <property type="entry name" value="DEAD"/>
    <property type="match status" value="1"/>
</dbReference>
<accession>A0A932CNJ0</accession>
<protein>
    <submittedName>
        <fullName evidence="2">DEAD/DEAH box helicase</fullName>
    </submittedName>
</protein>
<dbReference type="Gene3D" id="3.40.50.300">
    <property type="entry name" value="P-loop containing nucleotide triphosphate hydrolases"/>
    <property type="match status" value="1"/>
</dbReference>
<keyword evidence="2" id="KW-0067">ATP-binding</keyword>
<evidence type="ECO:0000259" key="1">
    <source>
        <dbReference type="PROSITE" id="PS51192"/>
    </source>
</evidence>
<reference evidence="2" key="1">
    <citation type="submission" date="2020-07" db="EMBL/GenBank/DDBJ databases">
        <title>Huge and variable diversity of episymbiotic CPR bacteria and DPANN archaea in groundwater ecosystems.</title>
        <authorList>
            <person name="He C.Y."/>
            <person name="Keren R."/>
            <person name="Whittaker M."/>
            <person name="Farag I.F."/>
            <person name="Doudna J."/>
            <person name="Cate J.H.D."/>
            <person name="Banfield J.F."/>
        </authorList>
    </citation>
    <scope>NUCLEOTIDE SEQUENCE</scope>
    <source>
        <strain evidence="2">NC_groundwater_672_Ag_B-0.1um_62_36</strain>
    </source>
</reference>
<dbReference type="SUPFAM" id="SSF52540">
    <property type="entry name" value="P-loop containing nucleoside triphosphate hydrolases"/>
    <property type="match status" value="1"/>
</dbReference>
<feature type="non-terminal residue" evidence="2">
    <location>
        <position position="577"/>
    </location>
</feature>
<dbReference type="PANTHER" id="PTHR47962">
    <property type="entry name" value="ATP-DEPENDENT HELICASE LHR-RELATED-RELATED"/>
    <property type="match status" value="1"/>
</dbReference>
<dbReference type="EMBL" id="JACPRF010000105">
    <property type="protein sequence ID" value="MBI2875917.1"/>
    <property type="molecule type" value="Genomic_DNA"/>
</dbReference>
<sequence length="577" mass="64279">MPGRITARSCMDVFNLRSRLVADYQSYTRSFIKIRDARIAEHVDNALNAGVFWPEPLLQLNPTFLPGGTIDNLVEQGVLHPECARIFRIDKSDTDHSGKRLLLHEHQRAAIVKAKKGKSYVITSGTGSGKSLAYIVPIVDHVLRNGSGRGIQAIVVYPMNALANSQDEELKKFLEKGYPEGRSPVRFARYTGQEKGDAREAIRGNPPDVFLTNYMMLELLLTRAEDRELVRAAQGLQFLVFDELHTYRGRQGADVALLIRRCRQAFGGHDIVCIGTSATMASGGSTEDQRREVVRVAQSLFGVDFSPEQVIGEALERATPEVDLADSRVVETIRASITSDAAPPADYDTFRLHLLASWIESTFGVRKEAGSGQLIRQAPRRLQGDEIENQKSAASELAERTGADPERCAAVLHRFLLHGAGLRRSESSRFPIFAFRLHQFFTRGDTVWATIEPGAARHLEIAKKAARPGEPEKPLFPLVFCRHCGTAYYRVKVASEDHGRTLFPREDRREDDDDGSGDAYLYVSEEAPWPRADGPALFDRLPDFMKETTTQGVERVRPDSRADLPEPVFVDVAGRIV</sequence>
<feature type="domain" description="Helicase ATP-binding" evidence="1">
    <location>
        <begin position="111"/>
        <end position="298"/>
    </location>
</feature>
<gene>
    <name evidence="2" type="ORF">HYY20_03460</name>
</gene>
<dbReference type="InterPro" id="IPR027417">
    <property type="entry name" value="P-loop_NTPase"/>
</dbReference>
<dbReference type="CDD" id="cd17923">
    <property type="entry name" value="DEXHc_Hrq1-like"/>
    <property type="match status" value="1"/>
</dbReference>
<dbReference type="PROSITE" id="PS51192">
    <property type="entry name" value="HELICASE_ATP_BIND_1"/>
    <property type="match status" value="1"/>
</dbReference>
<dbReference type="InterPro" id="IPR011545">
    <property type="entry name" value="DEAD/DEAH_box_helicase_dom"/>
</dbReference>
<name>A0A932CNJ0_UNCTE</name>
<dbReference type="AlphaFoldDB" id="A0A932CNJ0"/>
<evidence type="ECO:0000313" key="3">
    <source>
        <dbReference type="Proteomes" id="UP000769766"/>
    </source>
</evidence>
<dbReference type="InterPro" id="IPR014001">
    <property type="entry name" value="Helicase_ATP-bd"/>
</dbReference>
<dbReference type="Proteomes" id="UP000769766">
    <property type="component" value="Unassembled WGS sequence"/>
</dbReference>
<proteinExistence type="predicted"/>
<comment type="caution">
    <text evidence="2">The sequence shown here is derived from an EMBL/GenBank/DDBJ whole genome shotgun (WGS) entry which is preliminary data.</text>
</comment>